<name>A0ABS0LKH8_9LACT</name>
<dbReference type="RefSeq" id="WP_197104701.1">
    <property type="nucleotide sequence ID" value="NZ_JACCEL010000016.1"/>
</dbReference>
<proteinExistence type="predicted"/>
<dbReference type="Proteomes" id="UP000823401">
    <property type="component" value="Unassembled WGS sequence"/>
</dbReference>
<protein>
    <submittedName>
        <fullName evidence="1">Uncharacterized protein</fullName>
    </submittedName>
</protein>
<dbReference type="EMBL" id="JACCEL010000016">
    <property type="protein sequence ID" value="MBG9978634.1"/>
    <property type="molecule type" value="Genomic_DNA"/>
</dbReference>
<evidence type="ECO:0000313" key="2">
    <source>
        <dbReference type="Proteomes" id="UP000823401"/>
    </source>
</evidence>
<sequence length="175" mass="21037">MNKFDLTDWMLTVDIEIDEDEYAQGIYIDWDGFRIKHEIDLLLYFDIEIPWEEDLSLSEYMNFLDQDVFNDTTIVDDFGLNNLEMINQADTNSETRIKFLERSHNNSSKLVSAIFDYFEVPSGIDYEINRDYYYEIYKKNPLNLASYERTINEIYEKVRNTVDSLTKNHLYFLHL</sequence>
<comment type="caution">
    <text evidence="1">The sequence shown here is derived from an EMBL/GenBank/DDBJ whole genome shotgun (WGS) entry which is preliminary data.</text>
</comment>
<evidence type="ECO:0000313" key="1">
    <source>
        <dbReference type="EMBL" id="MBG9978634.1"/>
    </source>
</evidence>
<keyword evidence="2" id="KW-1185">Reference proteome</keyword>
<gene>
    <name evidence="1" type="ORF">HYQ42_07510</name>
</gene>
<organism evidence="1 2">
    <name type="scientific">Ruoffia tabacinasalis</name>
    <dbReference type="NCBI Taxonomy" id="87458"/>
    <lineage>
        <taxon>Bacteria</taxon>
        <taxon>Bacillati</taxon>
        <taxon>Bacillota</taxon>
        <taxon>Bacilli</taxon>
        <taxon>Lactobacillales</taxon>
        <taxon>Aerococcaceae</taxon>
        <taxon>Ruoffia</taxon>
    </lineage>
</organism>
<reference evidence="1 2" key="1">
    <citation type="submission" date="2020-07" db="EMBL/GenBank/DDBJ databases">
        <title>Facklamia lactis sp. nov., isolated from raw milk.</title>
        <authorList>
            <person name="Doll E.V."/>
            <person name="Huptas C."/>
            <person name="Staib L."/>
            <person name="Wenning M."/>
            <person name="Scherer S."/>
        </authorList>
    </citation>
    <scope>NUCLEOTIDE SEQUENCE [LARGE SCALE GENOMIC DNA]</scope>
    <source>
        <strain evidence="1 2">DSM 104272</strain>
    </source>
</reference>
<accession>A0ABS0LKH8</accession>